<name>A0A7D3UIR7_9VIRU</name>
<protein>
    <submittedName>
        <fullName evidence="1">Uncharacterized protein</fullName>
    </submittedName>
</protein>
<sequence length="68" mass="7885">MFRQTLSVQRLVIILFIKQSSLGHDHGSLLLTAITHLGCRKLKTHIEPLCFYFIHTHTHVIYNTDTLI</sequence>
<evidence type="ECO:0000313" key="1">
    <source>
        <dbReference type="EMBL" id="QKE59484.1"/>
    </source>
</evidence>
<evidence type="ECO:0000313" key="2">
    <source>
        <dbReference type="EMBL" id="UBO76431.1"/>
    </source>
</evidence>
<gene>
    <name evidence="1" type="ORF">SI_OrNV_gp010</name>
</gene>
<dbReference type="EMBL" id="MT150137">
    <property type="protein sequence ID" value="QKE59484.1"/>
    <property type="molecule type" value="Genomic_DNA"/>
</dbReference>
<reference evidence="2" key="2">
    <citation type="submission" date="2021-08" db="EMBL/GenBank/DDBJ databases">
        <title>Whole genome sequence of Oryctes rhinoceros Nudivirus detected in Riau Province, Indonesia.</title>
        <authorList>
            <person name="Kurnia Y.W."/>
            <person name="Tanjung Z.A."/>
            <person name="Utomo C."/>
            <person name="Naim M."/>
            <person name="Situmorang E.C."/>
            <person name="Liwang T."/>
        </authorList>
    </citation>
    <scope>NUCLEOTIDE SEQUENCE</scope>
    <source>
        <strain evidence="2">LiboV</strain>
    </source>
</reference>
<organism evidence="1">
    <name type="scientific">Oryctes rhinoceros nudivirus</name>
    <dbReference type="NCBI Taxonomy" id="92521"/>
    <lineage>
        <taxon>Viruses</taxon>
        <taxon>Viruses incertae sedis</taxon>
        <taxon>Naldaviricetes</taxon>
        <taxon>Lefavirales</taxon>
        <taxon>Nudiviridae</taxon>
        <taxon>Alphanudivirus</taxon>
        <taxon>Alphanudivirus oryrhinocerotis</taxon>
    </lineage>
</organism>
<reference evidence="1" key="1">
    <citation type="submission" date="2020-03" db="EMBL/GenBank/DDBJ databases">
        <title>Whole genome sequence of Oryctes rhinoceros Nudivirus isolated in Riau Province, Indonesia.</title>
        <authorList>
            <person name="Kurnia Y.W."/>
            <person name="Tanjung Z.A."/>
            <person name="Utomo C."/>
            <person name="Naim M."/>
            <person name="Situmorang E.C."/>
            <person name="Liwang T."/>
        </authorList>
    </citation>
    <scope>NUCLEOTIDE SEQUENCE</scope>
    <source>
        <strain evidence="1">LiboV</strain>
    </source>
</reference>
<proteinExistence type="predicted"/>
<accession>A0A7D3UIR7</accession>
<dbReference type="EMBL" id="MZ727584">
    <property type="protein sequence ID" value="UBO76431.1"/>
    <property type="molecule type" value="Genomic_DNA"/>
</dbReference>